<organism evidence="2 3">
    <name type="scientific">Ascodesmis nigricans</name>
    <dbReference type="NCBI Taxonomy" id="341454"/>
    <lineage>
        <taxon>Eukaryota</taxon>
        <taxon>Fungi</taxon>
        <taxon>Dikarya</taxon>
        <taxon>Ascomycota</taxon>
        <taxon>Pezizomycotina</taxon>
        <taxon>Pezizomycetes</taxon>
        <taxon>Pezizales</taxon>
        <taxon>Ascodesmidaceae</taxon>
        <taxon>Ascodesmis</taxon>
    </lineage>
</organism>
<sequence length="159" mass="18036">MPPLLTTTHPTRLPPSPTPPPSCPLLPTTHFTPTTSTLHHFLCASCHHYTLLPTFPLRLYYRINILCGHCHHKPEFSPSGPSGEPGGDRLLWFELMRACWACGELGRPWWEKCAKCGYRLVGCEGVWEWVRRGEVGFRVRGLWGEEVVLVKLPLRGGRK</sequence>
<dbReference type="InParanoid" id="A0A4S2MUG4"/>
<feature type="region of interest" description="Disordered" evidence="1">
    <location>
        <begin position="1"/>
        <end position="21"/>
    </location>
</feature>
<protein>
    <submittedName>
        <fullName evidence="2">Uncharacterized protein</fullName>
    </submittedName>
</protein>
<dbReference type="AlphaFoldDB" id="A0A4S2MUG4"/>
<accession>A0A4S2MUG4</accession>
<feature type="compositionally biased region" description="Pro residues" evidence="1">
    <location>
        <begin position="12"/>
        <end position="21"/>
    </location>
</feature>
<name>A0A4S2MUG4_9PEZI</name>
<gene>
    <name evidence="2" type="ORF">EX30DRAFT_396458</name>
</gene>
<evidence type="ECO:0000313" key="3">
    <source>
        <dbReference type="Proteomes" id="UP000298138"/>
    </source>
</evidence>
<feature type="compositionally biased region" description="Low complexity" evidence="1">
    <location>
        <begin position="1"/>
        <end position="11"/>
    </location>
</feature>
<evidence type="ECO:0000256" key="1">
    <source>
        <dbReference type="SAM" id="MobiDB-lite"/>
    </source>
</evidence>
<dbReference type="Proteomes" id="UP000298138">
    <property type="component" value="Unassembled WGS sequence"/>
</dbReference>
<reference evidence="2 3" key="1">
    <citation type="submission" date="2019-04" db="EMBL/GenBank/DDBJ databases">
        <title>Comparative genomics and transcriptomics to analyze fruiting body development in filamentous ascomycetes.</title>
        <authorList>
            <consortium name="DOE Joint Genome Institute"/>
            <person name="Lutkenhaus R."/>
            <person name="Traeger S."/>
            <person name="Breuer J."/>
            <person name="Kuo A."/>
            <person name="Lipzen A."/>
            <person name="Pangilinan J."/>
            <person name="Dilworth D."/>
            <person name="Sandor L."/>
            <person name="Poggeler S."/>
            <person name="Barry K."/>
            <person name="Grigoriev I.V."/>
            <person name="Nowrousian M."/>
        </authorList>
    </citation>
    <scope>NUCLEOTIDE SEQUENCE [LARGE SCALE GENOMIC DNA]</scope>
    <source>
        <strain evidence="2 3">CBS 389.68</strain>
    </source>
</reference>
<evidence type="ECO:0000313" key="2">
    <source>
        <dbReference type="EMBL" id="TGZ80126.1"/>
    </source>
</evidence>
<proteinExistence type="predicted"/>
<dbReference type="EMBL" id="ML220126">
    <property type="protein sequence ID" value="TGZ80126.1"/>
    <property type="molecule type" value="Genomic_DNA"/>
</dbReference>
<keyword evidence="3" id="KW-1185">Reference proteome</keyword>